<keyword evidence="1" id="KW-1133">Transmembrane helix</keyword>
<gene>
    <name evidence="2" type="ORF">S01H4_11108</name>
</gene>
<feature type="transmembrane region" description="Helical" evidence="1">
    <location>
        <begin position="12"/>
        <end position="36"/>
    </location>
</feature>
<protein>
    <submittedName>
        <fullName evidence="2">Uncharacterized protein</fullName>
    </submittedName>
</protein>
<name>X1BF80_9ZZZZ</name>
<reference evidence="2" key="1">
    <citation type="journal article" date="2014" name="Front. Microbiol.">
        <title>High frequency of phylogenetically diverse reductive dehalogenase-homologous genes in deep subseafloor sedimentary metagenomes.</title>
        <authorList>
            <person name="Kawai M."/>
            <person name="Futagami T."/>
            <person name="Toyoda A."/>
            <person name="Takaki Y."/>
            <person name="Nishi S."/>
            <person name="Hori S."/>
            <person name="Arai W."/>
            <person name="Tsubouchi T."/>
            <person name="Morono Y."/>
            <person name="Uchiyama I."/>
            <person name="Ito T."/>
            <person name="Fujiyama A."/>
            <person name="Inagaki F."/>
            <person name="Takami H."/>
        </authorList>
    </citation>
    <scope>NUCLEOTIDE SEQUENCE</scope>
    <source>
        <strain evidence="2">Expedition CK06-06</strain>
    </source>
</reference>
<evidence type="ECO:0000256" key="1">
    <source>
        <dbReference type="SAM" id="Phobius"/>
    </source>
</evidence>
<organism evidence="2">
    <name type="scientific">marine sediment metagenome</name>
    <dbReference type="NCBI Taxonomy" id="412755"/>
    <lineage>
        <taxon>unclassified sequences</taxon>
        <taxon>metagenomes</taxon>
        <taxon>ecological metagenomes</taxon>
    </lineage>
</organism>
<evidence type="ECO:0000313" key="2">
    <source>
        <dbReference type="EMBL" id="GAG70661.1"/>
    </source>
</evidence>
<keyword evidence="1" id="KW-0812">Transmembrane</keyword>
<keyword evidence="1" id="KW-0472">Membrane</keyword>
<sequence>MFKSLNKSAHGFVDLGVVIVVGIAFAALMVVGFIIFELRDQLAPTGAALNSINNITDGFDNAISLILVAITIFILAIAISALLMLRGQ</sequence>
<feature type="transmembrane region" description="Helical" evidence="1">
    <location>
        <begin position="62"/>
        <end position="85"/>
    </location>
</feature>
<dbReference type="EMBL" id="BART01004421">
    <property type="protein sequence ID" value="GAG70661.1"/>
    <property type="molecule type" value="Genomic_DNA"/>
</dbReference>
<proteinExistence type="predicted"/>
<dbReference type="AlphaFoldDB" id="X1BF80"/>
<accession>X1BF80</accession>
<comment type="caution">
    <text evidence="2">The sequence shown here is derived from an EMBL/GenBank/DDBJ whole genome shotgun (WGS) entry which is preliminary data.</text>
</comment>